<organism evidence="11 12">
    <name type="scientific">Chara braunii</name>
    <name type="common">Braun's stonewort</name>
    <dbReference type="NCBI Taxonomy" id="69332"/>
    <lineage>
        <taxon>Eukaryota</taxon>
        <taxon>Viridiplantae</taxon>
        <taxon>Streptophyta</taxon>
        <taxon>Charophyceae</taxon>
        <taxon>Charales</taxon>
        <taxon>Characeae</taxon>
        <taxon>Chara</taxon>
    </lineage>
</organism>
<sequence>MATEAFAAADESFGTMDTPPLTLKTINPKVLACEYAVRGPIVARAQALQQRLSADPSSLPFDEIVYCNIGNPQALYQQPITFFREVVALADHPALLQLPEIEKFFSADAIGRVKRILQKIPANTTGAYSHSQGHMVCREDIAAGIQKRDGYPCNPDDIYITNGASPSVHNILKLLIRGKMDGVMVPIPQYPLYSASIALQGGTLVPYYLDESHGWGLEISELEKQLKAARNSGIAVRALVVINPGNPTGQVLSEENKEEVVKFCKRENLLLIADEVYQENIYCEGKKFTSFKKIVRDLGFKDSDFTLVSLHSSSKGFYGECGRRGGYMEACGFDPLVKDQLYKMASVDLCSNVPGQILMSVIMNPPQKGDSSHPLFAKERETILSSLKRRAKMIVRGLNGLEGVTCNDAEGAMYVFPQIRLSEKAKKAAADAGVKADSFYCSKLLDSTGVVVVPGSGFGQVPGTYHYRCTILPGEEKMPAVIAKIGEFHRKFMDEYRD</sequence>
<dbReference type="Pfam" id="PF00155">
    <property type="entry name" value="Aminotran_1_2"/>
    <property type="match status" value="1"/>
</dbReference>
<dbReference type="InterPro" id="IPR045088">
    <property type="entry name" value="ALAT1/2-like"/>
</dbReference>
<evidence type="ECO:0000256" key="2">
    <source>
        <dbReference type="ARBA" id="ARBA00011738"/>
    </source>
</evidence>
<dbReference type="OrthoDB" id="1732682at2759"/>
<keyword evidence="5" id="KW-0663">Pyridoxal phosphate</keyword>
<evidence type="ECO:0000256" key="4">
    <source>
        <dbReference type="ARBA" id="ARBA00022679"/>
    </source>
</evidence>
<dbReference type="InterPro" id="IPR015422">
    <property type="entry name" value="PyrdxlP-dep_Trfase_small"/>
</dbReference>
<dbReference type="EMBL" id="BFEA01000141">
    <property type="protein sequence ID" value="GBG71120.1"/>
    <property type="molecule type" value="Genomic_DNA"/>
</dbReference>
<dbReference type="Gramene" id="GBG71120">
    <property type="protein sequence ID" value="GBG71120"/>
    <property type="gene ID" value="CBR_g8420"/>
</dbReference>
<proteinExistence type="inferred from homology"/>
<evidence type="ECO:0000256" key="3">
    <source>
        <dbReference type="ARBA" id="ARBA00022576"/>
    </source>
</evidence>
<dbReference type="InterPro" id="IPR015421">
    <property type="entry name" value="PyrdxlP-dep_Trfase_major"/>
</dbReference>
<keyword evidence="3 11" id="KW-0032">Aminotransferase</keyword>
<keyword evidence="4 11" id="KW-0808">Transferase</keyword>
<dbReference type="Gene3D" id="3.90.1150.10">
    <property type="entry name" value="Aspartate Aminotransferase, domain 1"/>
    <property type="match status" value="1"/>
</dbReference>
<dbReference type="FunFam" id="3.90.1150.10:FF:000151">
    <property type="entry name" value="Alanine aminotransferase 2"/>
    <property type="match status" value="1"/>
</dbReference>
<dbReference type="Gene3D" id="1.10.287.1970">
    <property type="match status" value="1"/>
</dbReference>
<reference evidence="11 12" key="1">
    <citation type="journal article" date="2018" name="Cell">
        <title>The Chara Genome: Secondary Complexity and Implications for Plant Terrestrialization.</title>
        <authorList>
            <person name="Nishiyama T."/>
            <person name="Sakayama H."/>
            <person name="Vries J.D."/>
            <person name="Buschmann H."/>
            <person name="Saint-Marcoux D."/>
            <person name="Ullrich K.K."/>
            <person name="Haas F.B."/>
            <person name="Vanderstraeten L."/>
            <person name="Becker D."/>
            <person name="Lang D."/>
            <person name="Vosolsobe S."/>
            <person name="Rombauts S."/>
            <person name="Wilhelmsson P.K.I."/>
            <person name="Janitza P."/>
            <person name="Kern R."/>
            <person name="Heyl A."/>
            <person name="Rumpler F."/>
            <person name="Villalobos L.I.A.C."/>
            <person name="Clay J.M."/>
            <person name="Skokan R."/>
            <person name="Toyoda A."/>
            <person name="Suzuki Y."/>
            <person name="Kagoshima H."/>
            <person name="Schijlen E."/>
            <person name="Tajeshwar N."/>
            <person name="Catarino B."/>
            <person name="Hetherington A.J."/>
            <person name="Saltykova A."/>
            <person name="Bonnot C."/>
            <person name="Breuninger H."/>
            <person name="Symeonidi A."/>
            <person name="Radhakrishnan G.V."/>
            <person name="Van Nieuwerburgh F."/>
            <person name="Deforce D."/>
            <person name="Chang C."/>
            <person name="Karol K.G."/>
            <person name="Hedrich R."/>
            <person name="Ulvskov P."/>
            <person name="Glockner G."/>
            <person name="Delwiche C.F."/>
            <person name="Petrasek J."/>
            <person name="Van de Peer Y."/>
            <person name="Friml J."/>
            <person name="Beilby M."/>
            <person name="Dolan L."/>
            <person name="Kohara Y."/>
            <person name="Sugano S."/>
            <person name="Fujiyama A."/>
            <person name="Delaux P.-M."/>
            <person name="Quint M."/>
            <person name="TheiBen G."/>
            <person name="Hagemann M."/>
            <person name="Harholt J."/>
            <person name="Dunand C."/>
            <person name="Zachgo S."/>
            <person name="Langdale J."/>
            <person name="Maumus F."/>
            <person name="Straeten D.V.D."/>
            <person name="Gould S.B."/>
            <person name="Rensing S.A."/>
        </authorList>
    </citation>
    <scope>NUCLEOTIDE SEQUENCE [LARGE SCALE GENOMIC DNA]</scope>
    <source>
        <strain evidence="11 12">S276</strain>
    </source>
</reference>
<evidence type="ECO:0000256" key="8">
    <source>
        <dbReference type="ARBA" id="ARBA00025785"/>
    </source>
</evidence>
<name>A0A388KM43_CHABU</name>
<comment type="pathway">
    <text evidence="6">Amino-acid degradation; L-alanine degradation via transaminase pathway; pyruvate from L-alanine: step 1/1.</text>
</comment>
<dbReference type="GO" id="GO:0030170">
    <property type="term" value="F:pyridoxal phosphate binding"/>
    <property type="evidence" value="ECO:0007669"/>
    <property type="project" value="InterPro"/>
</dbReference>
<keyword evidence="12" id="KW-1185">Reference proteome</keyword>
<dbReference type="PANTHER" id="PTHR11751:SF29">
    <property type="entry name" value="ALANINE TRANSAMINASE"/>
    <property type="match status" value="1"/>
</dbReference>
<evidence type="ECO:0000259" key="10">
    <source>
        <dbReference type="Pfam" id="PF00155"/>
    </source>
</evidence>
<comment type="cofactor">
    <cofactor evidence="1">
        <name>pyridoxal 5'-phosphate</name>
        <dbReference type="ChEBI" id="CHEBI:597326"/>
    </cofactor>
</comment>
<evidence type="ECO:0000313" key="11">
    <source>
        <dbReference type="EMBL" id="GBG71120.1"/>
    </source>
</evidence>
<comment type="pathway">
    <text evidence="7">Photosynthesis; C4 acid pathway.</text>
</comment>
<comment type="subunit">
    <text evidence="2">Homodimer.</text>
</comment>
<protein>
    <recommendedName>
        <fullName evidence="9">alanine transaminase</fullName>
        <ecNumber evidence="9">2.6.1.2</ecNumber>
    </recommendedName>
</protein>
<evidence type="ECO:0000256" key="7">
    <source>
        <dbReference type="ARBA" id="ARBA00025709"/>
    </source>
</evidence>
<dbReference type="PANTHER" id="PTHR11751">
    <property type="entry name" value="ALANINE AMINOTRANSFERASE"/>
    <property type="match status" value="1"/>
</dbReference>
<evidence type="ECO:0000313" key="12">
    <source>
        <dbReference type="Proteomes" id="UP000265515"/>
    </source>
</evidence>
<dbReference type="FunFam" id="1.10.287.1970:FF:000001">
    <property type="entry name" value="Alanine aminotransferase 2"/>
    <property type="match status" value="1"/>
</dbReference>
<dbReference type="EC" id="2.6.1.2" evidence="9"/>
<dbReference type="GO" id="GO:0004021">
    <property type="term" value="F:L-alanine:2-oxoglutarate aminotransferase activity"/>
    <property type="evidence" value="ECO:0007669"/>
    <property type="project" value="UniProtKB-EC"/>
</dbReference>
<comment type="caution">
    <text evidence="11">The sequence shown here is derived from an EMBL/GenBank/DDBJ whole genome shotgun (WGS) entry which is preliminary data.</text>
</comment>
<comment type="similarity">
    <text evidence="8">Belongs to the class-I pyridoxal-phosphate-dependent aminotransferase family. Alanine aminotransferase subfamily.</text>
</comment>
<dbReference type="Proteomes" id="UP000265515">
    <property type="component" value="Unassembled WGS sequence"/>
</dbReference>
<evidence type="ECO:0000256" key="5">
    <source>
        <dbReference type="ARBA" id="ARBA00022898"/>
    </source>
</evidence>
<dbReference type="FunFam" id="3.40.640.10:FF:000012">
    <property type="entry name" value="alanine aminotransferase 2"/>
    <property type="match status" value="1"/>
</dbReference>
<evidence type="ECO:0000256" key="6">
    <source>
        <dbReference type="ARBA" id="ARBA00025708"/>
    </source>
</evidence>
<dbReference type="UniPathway" id="UPA00322"/>
<feature type="domain" description="Aminotransferase class I/classII large" evidence="10">
    <location>
        <begin position="123"/>
        <end position="471"/>
    </location>
</feature>
<dbReference type="GO" id="GO:0042853">
    <property type="term" value="P:L-alanine catabolic process"/>
    <property type="evidence" value="ECO:0007669"/>
    <property type="project" value="UniProtKB-UniPathway"/>
</dbReference>
<dbReference type="UniPathway" id="UPA00528">
    <property type="reaction ID" value="UER00586"/>
</dbReference>
<dbReference type="OMA" id="FGFECPP"/>
<evidence type="ECO:0000256" key="1">
    <source>
        <dbReference type="ARBA" id="ARBA00001933"/>
    </source>
</evidence>
<dbReference type="STRING" id="69332.A0A388KM43"/>
<dbReference type="InterPro" id="IPR015424">
    <property type="entry name" value="PyrdxlP-dep_Trfase"/>
</dbReference>
<dbReference type="AlphaFoldDB" id="A0A388KM43"/>
<accession>A0A388KM43</accession>
<dbReference type="SUPFAM" id="SSF53383">
    <property type="entry name" value="PLP-dependent transferases"/>
    <property type="match status" value="1"/>
</dbReference>
<dbReference type="InterPro" id="IPR004839">
    <property type="entry name" value="Aminotransferase_I/II_large"/>
</dbReference>
<gene>
    <name evidence="11" type="ORF">CBR_g8420</name>
</gene>
<evidence type="ECO:0000256" key="9">
    <source>
        <dbReference type="ARBA" id="ARBA00026106"/>
    </source>
</evidence>
<dbReference type="Gene3D" id="3.40.640.10">
    <property type="entry name" value="Type I PLP-dependent aspartate aminotransferase-like (Major domain)"/>
    <property type="match status" value="1"/>
</dbReference>
<dbReference type="CDD" id="cd00609">
    <property type="entry name" value="AAT_like"/>
    <property type="match status" value="1"/>
</dbReference>